<evidence type="ECO:0000313" key="3">
    <source>
        <dbReference type="Proteomes" id="UP001604277"/>
    </source>
</evidence>
<gene>
    <name evidence="2" type="ORF">Fot_51428</name>
</gene>
<name>A0ABD1PX13_9LAMI</name>
<accession>A0ABD1PX13</accession>
<comment type="caution">
    <text evidence="2">The sequence shown here is derived from an EMBL/GenBank/DDBJ whole genome shotgun (WGS) entry which is preliminary data.</text>
</comment>
<dbReference type="AlphaFoldDB" id="A0ABD1PX13"/>
<feature type="region of interest" description="Disordered" evidence="1">
    <location>
        <begin position="1"/>
        <end position="27"/>
    </location>
</feature>
<sequence length="100" mass="10399">MTDRVYPSAKQTANGADPAANGGSYPTLSATKAQLYNNRRPMYCPSPSPPTHSFATAVASAAPAWHGGSSNPSGNLRLDFIRYRAITLGAAPCAQKCTVG</sequence>
<organism evidence="2 3">
    <name type="scientific">Forsythia ovata</name>
    <dbReference type="NCBI Taxonomy" id="205694"/>
    <lineage>
        <taxon>Eukaryota</taxon>
        <taxon>Viridiplantae</taxon>
        <taxon>Streptophyta</taxon>
        <taxon>Embryophyta</taxon>
        <taxon>Tracheophyta</taxon>
        <taxon>Spermatophyta</taxon>
        <taxon>Magnoliopsida</taxon>
        <taxon>eudicotyledons</taxon>
        <taxon>Gunneridae</taxon>
        <taxon>Pentapetalae</taxon>
        <taxon>asterids</taxon>
        <taxon>lamiids</taxon>
        <taxon>Lamiales</taxon>
        <taxon>Oleaceae</taxon>
        <taxon>Forsythieae</taxon>
        <taxon>Forsythia</taxon>
    </lineage>
</organism>
<dbReference type="EMBL" id="JBFOLJ010000017">
    <property type="protein sequence ID" value="KAL2467903.1"/>
    <property type="molecule type" value="Genomic_DNA"/>
</dbReference>
<reference evidence="3" key="1">
    <citation type="submission" date="2024-07" db="EMBL/GenBank/DDBJ databases">
        <title>Two chromosome-level genome assemblies of Korean endemic species Abeliophyllum distichum and Forsythia ovata (Oleaceae).</title>
        <authorList>
            <person name="Jang H."/>
        </authorList>
    </citation>
    <scope>NUCLEOTIDE SEQUENCE [LARGE SCALE GENOMIC DNA]</scope>
</reference>
<evidence type="ECO:0000256" key="1">
    <source>
        <dbReference type="SAM" id="MobiDB-lite"/>
    </source>
</evidence>
<protein>
    <submittedName>
        <fullName evidence="2">Uncharacterized protein</fullName>
    </submittedName>
</protein>
<proteinExistence type="predicted"/>
<evidence type="ECO:0000313" key="2">
    <source>
        <dbReference type="EMBL" id="KAL2467903.1"/>
    </source>
</evidence>
<dbReference type="Proteomes" id="UP001604277">
    <property type="component" value="Unassembled WGS sequence"/>
</dbReference>
<keyword evidence="3" id="KW-1185">Reference proteome</keyword>